<dbReference type="GO" id="GO:0005886">
    <property type="term" value="C:plasma membrane"/>
    <property type="evidence" value="ECO:0007669"/>
    <property type="project" value="InterPro"/>
</dbReference>
<dbReference type="InterPro" id="IPR010445">
    <property type="entry name" value="LapA_dom"/>
</dbReference>
<evidence type="ECO:0000313" key="8">
    <source>
        <dbReference type="EMBL" id="VBB68677.1"/>
    </source>
</evidence>
<evidence type="ECO:0000256" key="3">
    <source>
        <dbReference type="ARBA" id="ARBA00022989"/>
    </source>
</evidence>
<evidence type="ECO:0000256" key="2">
    <source>
        <dbReference type="ARBA" id="ARBA00022692"/>
    </source>
</evidence>
<evidence type="ECO:0000256" key="5">
    <source>
        <dbReference type="SAM" id="Coils"/>
    </source>
</evidence>
<keyword evidence="4 6" id="KW-0472">Membrane</keyword>
<organism evidence="8">
    <name type="scientific">invertebrate metagenome</name>
    <dbReference type="NCBI Taxonomy" id="1711999"/>
    <lineage>
        <taxon>unclassified sequences</taxon>
        <taxon>metagenomes</taxon>
        <taxon>organismal metagenomes</taxon>
    </lineage>
</organism>
<feature type="domain" description="Lipopolysaccharide assembly protein A" evidence="7">
    <location>
        <begin position="23"/>
        <end position="85"/>
    </location>
</feature>
<feature type="coiled-coil region" evidence="5">
    <location>
        <begin position="72"/>
        <end position="99"/>
    </location>
</feature>
<dbReference type="Pfam" id="PF06305">
    <property type="entry name" value="LapA_dom"/>
    <property type="match status" value="1"/>
</dbReference>
<name>A0A484H4N7_9ZZZZ</name>
<protein>
    <recommendedName>
        <fullName evidence="7">Lipopolysaccharide assembly protein A domain-containing protein</fullName>
    </recommendedName>
</protein>
<reference evidence="8" key="1">
    <citation type="submission" date="2018-10" db="EMBL/GenBank/DDBJ databases">
        <authorList>
            <person name="Gruber-Vodicka H."/>
            <person name="Jaeckle O."/>
        </authorList>
    </citation>
    <scope>NUCLEOTIDE SEQUENCE</scope>
</reference>
<accession>A0A484H4N7</accession>
<feature type="transmembrane region" description="Helical" evidence="6">
    <location>
        <begin position="40"/>
        <end position="65"/>
    </location>
</feature>
<sequence length="106" mass="11824">MRILSWIVSLPFAAVLGVFAVSNRANVRLDLWPLPFGLEVPIYLIALGPLAVGFLLGLATTWVASGRLRVRIRARNREVRMLEQRTEALKHQLELAADTHTLTHAS</sequence>
<evidence type="ECO:0000256" key="4">
    <source>
        <dbReference type="ARBA" id="ARBA00023136"/>
    </source>
</evidence>
<keyword evidence="3 6" id="KW-1133">Transmembrane helix</keyword>
<keyword evidence="1" id="KW-1003">Cell membrane</keyword>
<proteinExistence type="predicted"/>
<keyword evidence="2 6" id="KW-0812">Transmembrane</keyword>
<dbReference type="AlphaFoldDB" id="A0A484H4N7"/>
<evidence type="ECO:0000256" key="1">
    <source>
        <dbReference type="ARBA" id="ARBA00022475"/>
    </source>
</evidence>
<keyword evidence="5" id="KW-0175">Coiled coil</keyword>
<evidence type="ECO:0000259" key="7">
    <source>
        <dbReference type="Pfam" id="PF06305"/>
    </source>
</evidence>
<gene>
    <name evidence="8" type="ORF">RIEGSTA812A_PEG_150</name>
</gene>
<dbReference type="EMBL" id="LR026963">
    <property type="protein sequence ID" value="VBB68677.1"/>
    <property type="molecule type" value="Genomic_DNA"/>
</dbReference>
<evidence type="ECO:0000256" key="6">
    <source>
        <dbReference type="SAM" id="Phobius"/>
    </source>
</evidence>